<organism evidence="1 2">
    <name type="scientific">Ensete ventricosum</name>
    <name type="common">Abyssinian banana</name>
    <name type="synonym">Musa ensete</name>
    <dbReference type="NCBI Taxonomy" id="4639"/>
    <lineage>
        <taxon>Eukaryota</taxon>
        <taxon>Viridiplantae</taxon>
        <taxon>Streptophyta</taxon>
        <taxon>Embryophyta</taxon>
        <taxon>Tracheophyta</taxon>
        <taxon>Spermatophyta</taxon>
        <taxon>Magnoliopsida</taxon>
        <taxon>Liliopsida</taxon>
        <taxon>Zingiberales</taxon>
        <taxon>Musaceae</taxon>
        <taxon>Ensete</taxon>
    </lineage>
</organism>
<dbReference type="EMBL" id="AMZH03012820">
    <property type="protein sequence ID" value="RRT50332.1"/>
    <property type="molecule type" value="Genomic_DNA"/>
</dbReference>
<comment type="caution">
    <text evidence="1">The sequence shown here is derived from an EMBL/GenBank/DDBJ whole genome shotgun (WGS) entry which is preliminary data.</text>
</comment>
<protein>
    <recommendedName>
        <fullName evidence="3">Alpha/beta-Hydrolases superfamily protein</fullName>
    </recommendedName>
</protein>
<dbReference type="SUPFAM" id="SSF53474">
    <property type="entry name" value="alpha/beta-Hydrolases"/>
    <property type="match status" value="1"/>
</dbReference>
<sequence length="232" mass="26115">MSSVSFAKVTYGPRVVLRSSSVMPVPSDVLRGVRLILVIVQLGYRLCQVGRDYARSTVTVPGQWKVSCVALIRDVRPRVVPRSSSVVPVPNDVVRMVRLVLVIVQLGYRLRQVGRDCARSTEGVNLLFLFCFTVMTTQVTEDLRGSISIERCVIEGEFFCCSQGTADGIVEWTHGKRLWELSKEKYDPLWIKGGGHCNLEAYPEYIRHLRKFISAMEKLPLVRQAKQSSVPT</sequence>
<reference evidence="1 2" key="1">
    <citation type="journal article" date="2014" name="Agronomy (Basel)">
        <title>A Draft Genome Sequence for Ensete ventricosum, the Drought-Tolerant Tree Against Hunger.</title>
        <authorList>
            <person name="Harrison J."/>
            <person name="Moore K.A."/>
            <person name="Paszkiewicz K."/>
            <person name="Jones T."/>
            <person name="Grant M."/>
            <person name="Ambacheew D."/>
            <person name="Muzemil S."/>
            <person name="Studholme D.J."/>
        </authorList>
    </citation>
    <scope>NUCLEOTIDE SEQUENCE [LARGE SCALE GENOMIC DNA]</scope>
</reference>
<evidence type="ECO:0000313" key="2">
    <source>
        <dbReference type="Proteomes" id="UP000287651"/>
    </source>
</evidence>
<gene>
    <name evidence="1" type="ORF">B296_00037096</name>
</gene>
<proteinExistence type="predicted"/>
<dbReference type="Proteomes" id="UP000287651">
    <property type="component" value="Unassembled WGS sequence"/>
</dbReference>
<accession>A0A426YF01</accession>
<dbReference type="AlphaFoldDB" id="A0A426YF01"/>
<evidence type="ECO:0008006" key="3">
    <source>
        <dbReference type="Google" id="ProtNLM"/>
    </source>
</evidence>
<dbReference type="PANTHER" id="PTHR12277">
    <property type="entry name" value="ALPHA/BETA HYDROLASE DOMAIN-CONTAINING PROTEIN"/>
    <property type="match status" value="1"/>
</dbReference>
<evidence type="ECO:0000313" key="1">
    <source>
        <dbReference type="EMBL" id="RRT50332.1"/>
    </source>
</evidence>
<dbReference type="InterPro" id="IPR029058">
    <property type="entry name" value="AB_hydrolase_fold"/>
</dbReference>
<name>A0A426YF01_ENSVE</name>
<dbReference type="PANTHER" id="PTHR12277:SF167">
    <property type="entry name" value="ALPHA_BETA-HYDROLASES SUPERFAMILY PROTEIN"/>
    <property type="match status" value="1"/>
</dbReference>